<dbReference type="AlphaFoldDB" id="A0A6M4GDZ1"/>
<accession>A0A6M4GDZ1</accession>
<name>A0A6M4GDZ1_SPHYA</name>
<dbReference type="Proteomes" id="UP000502611">
    <property type="component" value="Chromosome"/>
</dbReference>
<dbReference type="InterPro" id="IPR002878">
    <property type="entry name" value="ChsH2_C"/>
</dbReference>
<dbReference type="InterPro" id="IPR012340">
    <property type="entry name" value="NA-bd_OB-fold"/>
</dbReference>
<reference evidence="2 3" key="1">
    <citation type="submission" date="2020-04" db="EMBL/GenBank/DDBJ databases">
        <title>The Whole Genome Analysis of High salt-tolerant Sphingobium yanoikuyae YC-XJ2 with Aryl organophosphorus flame retardants (aryl-OPFRs)-degrading capacity and characteristics of Related phosphotriesterase.</title>
        <authorList>
            <person name="Li X."/>
        </authorList>
    </citation>
    <scope>NUCLEOTIDE SEQUENCE [LARGE SCALE GENOMIC DNA]</scope>
    <source>
        <strain evidence="2 3">YC-XJ2</strain>
    </source>
</reference>
<evidence type="ECO:0000259" key="1">
    <source>
        <dbReference type="Pfam" id="PF01796"/>
    </source>
</evidence>
<gene>
    <name evidence="2" type="ORF">HH800_08955</name>
</gene>
<organism evidence="2 3">
    <name type="scientific">Sphingobium yanoikuyae</name>
    <name type="common">Sphingomonas yanoikuyae</name>
    <dbReference type="NCBI Taxonomy" id="13690"/>
    <lineage>
        <taxon>Bacteria</taxon>
        <taxon>Pseudomonadati</taxon>
        <taxon>Pseudomonadota</taxon>
        <taxon>Alphaproteobacteria</taxon>
        <taxon>Sphingomonadales</taxon>
        <taxon>Sphingomonadaceae</taxon>
        <taxon>Sphingobium</taxon>
    </lineage>
</organism>
<sequence length="126" mass="14124">MLDMLPQTYRSFWTGGQDGVLHLLRNRQTGRFVHPFWPVADNDPLLESVPVSGRGTVFTYTVNHQAYNPAVQPPYVIAIVQLEEQEDLRIATNIVNCDPQDVTIGMAVQVRFEQQGGLFVPVFAPA</sequence>
<dbReference type="GO" id="GO:0003677">
    <property type="term" value="F:DNA binding"/>
    <property type="evidence" value="ECO:0007669"/>
    <property type="project" value="UniProtKB-KW"/>
</dbReference>
<dbReference type="SUPFAM" id="SSF50249">
    <property type="entry name" value="Nucleic acid-binding proteins"/>
    <property type="match status" value="1"/>
</dbReference>
<feature type="domain" description="ChsH2 C-terminal OB-fold" evidence="1">
    <location>
        <begin position="49"/>
        <end position="113"/>
    </location>
</feature>
<protein>
    <submittedName>
        <fullName evidence="2">DNA-binding protein</fullName>
    </submittedName>
</protein>
<dbReference type="PANTHER" id="PTHR34075">
    <property type="entry name" value="BLR3430 PROTEIN"/>
    <property type="match status" value="1"/>
</dbReference>
<keyword evidence="2" id="KW-0238">DNA-binding</keyword>
<dbReference type="EMBL" id="CP053021">
    <property type="protein sequence ID" value="QJR05355.1"/>
    <property type="molecule type" value="Genomic_DNA"/>
</dbReference>
<dbReference type="InterPro" id="IPR052513">
    <property type="entry name" value="Thioester_dehydratase-like"/>
</dbReference>
<evidence type="ECO:0000313" key="3">
    <source>
        <dbReference type="Proteomes" id="UP000502611"/>
    </source>
</evidence>
<dbReference type="PANTHER" id="PTHR34075:SF5">
    <property type="entry name" value="BLR3430 PROTEIN"/>
    <property type="match status" value="1"/>
</dbReference>
<dbReference type="Pfam" id="PF01796">
    <property type="entry name" value="OB_ChsH2_C"/>
    <property type="match status" value="1"/>
</dbReference>
<proteinExistence type="predicted"/>
<evidence type="ECO:0000313" key="2">
    <source>
        <dbReference type="EMBL" id="QJR05355.1"/>
    </source>
</evidence>